<dbReference type="Gene3D" id="3.40.50.300">
    <property type="entry name" value="P-loop containing nucleotide triphosphate hydrolases"/>
    <property type="match status" value="1"/>
</dbReference>
<feature type="compositionally biased region" description="Pro residues" evidence="1">
    <location>
        <begin position="185"/>
        <end position="196"/>
    </location>
</feature>
<evidence type="ECO:0000313" key="3">
    <source>
        <dbReference type="EMBL" id="OCL03909.1"/>
    </source>
</evidence>
<proteinExistence type="predicted"/>
<gene>
    <name evidence="3" type="ORF">AOQ84DRAFT_325113</name>
</gene>
<dbReference type="PANTHER" id="PTHR23389:SF21">
    <property type="entry name" value="ATPASE FAMILY AAA DOMAIN-CONTAINING PROTEIN 5"/>
    <property type="match status" value="1"/>
</dbReference>
<evidence type="ECO:0000259" key="2">
    <source>
        <dbReference type="SMART" id="SM00382"/>
    </source>
</evidence>
<dbReference type="InterPro" id="IPR027417">
    <property type="entry name" value="P-loop_NTPase"/>
</dbReference>
<reference evidence="3 4" key="1">
    <citation type="journal article" date="2016" name="Nat. Commun.">
        <title>Ectomycorrhizal ecology is imprinted in the genome of the dominant symbiotic fungus Cenococcum geophilum.</title>
        <authorList>
            <consortium name="DOE Joint Genome Institute"/>
            <person name="Peter M."/>
            <person name="Kohler A."/>
            <person name="Ohm R.A."/>
            <person name="Kuo A."/>
            <person name="Krutzmann J."/>
            <person name="Morin E."/>
            <person name="Arend M."/>
            <person name="Barry K.W."/>
            <person name="Binder M."/>
            <person name="Choi C."/>
            <person name="Clum A."/>
            <person name="Copeland A."/>
            <person name="Grisel N."/>
            <person name="Haridas S."/>
            <person name="Kipfer T."/>
            <person name="LaButti K."/>
            <person name="Lindquist E."/>
            <person name="Lipzen A."/>
            <person name="Maire R."/>
            <person name="Meier B."/>
            <person name="Mihaltcheva S."/>
            <person name="Molinier V."/>
            <person name="Murat C."/>
            <person name="Poggeler S."/>
            <person name="Quandt C.A."/>
            <person name="Sperisen C."/>
            <person name="Tritt A."/>
            <person name="Tisserant E."/>
            <person name="Crous P.W."/>
            <person name="Henrissat B."/>
            <person name="Nehls U."/>
            <person name="Egli S."/>
            <person name="Spatafora J.W."/>
            <person name="Grigoriev I.V."/>
            <person name="Martin F.M."/>
        </authorList>
    </citation>
    <scope>NUCLEOTIDE SEQUENCE [LARGE SCALE GENOMIC DNA]</scope>
    <source>
        <strain evidence="3 4">CBS 207.34</strain>
    </source>
</reference>
<evidence type="ECO:0000313" key="4">
    <source>
        <dbReference type="Proteomes" id="UP000250140"/>
    </source>
</evidence>
<dbReference type="EMBL" id="KV750653">
    <property type="protein sequence ID" value="OCL03909.1"/>
    <property type="molecule type" value="Genomic_DNA"/>
</dbReference>
<feature type="domain" description="AAA+ ATPase" evidence="2">
    <location>
        <begin position="687"/>
        <end position="885"/>
    </location>
</feature>
<dbReference type="OrthoDB" id="9996895at2759"/>
<feature type="compositionally biased region" description="Basic and acidic residues" evidence="1">
    <location>
        <begin position="263"/>
        <end position="273"/>
    </location>
</feature>
<dbReference type="SMART" id="SM00382">
    <property type="entry name" value="AAA"/>
    <property type="match status" value="1"/>
</dbReference>
<feature type="region of interest" description="Disordered" evidence="1">
    <location>
        <begin position="738"/>
        <end position="778"/>
    </location>
</feature>
<feature type="compositionally biased region" description="Low complexity" evidence="1">
    <location>
        <begin position="27"/>
        <end position="40"/>
    </location>
</feature>
<dbReference type="GO" id="GO:0016887">
    <property type="term" value="F:ATP hydrolysis activity"/>
    <property type="evidence" value="ECO:0007669"/>
    <property type="project" value="InterPro"/>
</dbReference>
<sequence>MALAGVQAVMDLGDKKTLHPFFSKAQRIPSPERSIPSSVPNLQGSDRDHDYESTDADLKPDNDRKPEVIKNGKRKGKNKPISGKSGQASLEKFTRQNNNGYVVVGEEAQTLDEDLNMDRRKRRKTTPLAEPLSLPPDALIELDTDGPITASLQPSWHEQLEFEATKGSEKVLVEASSPRSAAPDLPGPPDVIPTTPPMSRQNEDALVKPPYSPPAINCPGLIEPQPAEAEDATNKTTSESALPQKKLLMLNGNGKFSSPVAKTHGDQSDEATKRTKNKKKSKKTLISSIVVIKYGSDAASRSHVGNQIDQIIRGTARKENTKIELPKRPSKSADPPKATHPFFLGKPSQRKEESAPPITSSGPSHVSKYPKKSAVTPGKLRAQARSMHSIGTSLPFGSVTGDSKILKHPGMSEAPWPWRGIAHVRNLNDIRKDRAQPCSSTCSYSDRLQKARKLKKSAVIMPAHEDLIEKIAYQLKPFLSTKVDEDDNPQESTAFLRLPTRLLTTGVTLQRMIQKELRARFQKVNSHSLDLSEGEIAELQNNTHPVLNGLFRGIEDTLTPFDKGECETQTWTQKYAPTCAADVLQLGKEAIVIRDWLKSLSVIAIDSGKDSGKAKDRPASKQKPAKKKRKKTDELDDFIVASDEDDEMDELTDPEDLAPIESRHTSKKSLVRMGEQTNTDSARSKRQKNVVLLSGPHGCGKTAIVYAVAKEMGFEVFEINSSSRRSGKDVLDKVGDMSENHLVNHRPNESNSPITESRIDSDEEESTDTLQRDLESGRQGTMTSFFKPAVNSKNPKAKPLFKVLQKDENTMKPKSQRPQHHQHNQKQSLILLEEVDVLFEEDKQFWVTILTLAIQSKRPIIMTCNDENLVQLNALPLHAILRISPPPVDLATDYLLLIAAKEGHILDRDSVSNLYKSKDHDLRASITDLDFWCQMSIGDRKGGLEWTYQRWPPGKDVDEYGQVIRVASKGTYQSGMGWFSHDILKSGGLIGFDKEEELFLETWNSWGVPPESWSSNILPMDSIEASASFSKDPSPKIDTSPIDRLDALKRTELLLDCVSAADIYCRVGLPSGSMETMDTTQPPLPEKARFNYTDAYILLPVDPAQEFSNFDTSIAVQSHLGAQRYATGVQSLLSSYNPSSHLSATKLDKFTSGVLDHKTRQWAQTQLSRVDFSQAFDLLAEPPTTSLLHASPNQLTASSFDRNFRIITEDLAPYVRNIVAHDLRLEADRVRMSSLLSEGGKNKRMRTTRASRSALEGGRRETKRRERWFDNEINMTLVMRTAGKSWTGKGLKLEDTEIEELESIGSIKSVDED</sequence>
<accession>A0A8E2ESA1</accession>
<feature type="region of interest" description="Disordered" evidence="1">
    <location>
        <begin position="114"/>
        <end position="141"/>
    </location>
</feature>
<dbReference type="GO" id="GO:0005524">
    <property type="term" value="F:ATP binding"/>
    <property type="evidence" value="ECO:0007669"/>
    <property type="project" value="InterPro"/>
</dbReference>
<dbReference type="PANTHER" id="PTHR23389">
    <property type="entry name" value="CHROMOSOME TRANSMISSION FIDELITY FACTOR 18"/>
    <property type="match status" value="1"/>
</dbReference>
<feature type="compositionally biased region" description="Acidic residues" evidence="1">
    <location>
        <begin position="634"/>
        <end position="658"/>
    </location>
</feature>
<dbReference type="InterPro" id="IPR003593">
    <property type="entry name" value="AAA+_ATPase"/>
</dbReference>
<evidence type="ECO:0000256" key="1">
    <source>
        <dbReference type="SAM" id="MobiDB-lite"/>
    </source>
</evidence>
<feature type="region of interest" description="Disordered" evidence="1">
    <location>
        <begin position="313"/>
        <end position="377"/>
    </location>
</feature>
<dbReference type="Proteomes" id="UP000250140">
    <property type="component" value="Unassembled WGS sequence"/>
</dbReference>
<dbReference type="GO" id="GO:0003677">
    <property type="term" value="F:DNA binding"/>
    <property type="evidence" value="ECO:0007669"/>
    <property type="project" value="TreeGrafter"/>
</dbReference>
<dbReference type="InterPro" id="IPR003959">
    <property type="entry name" value="ATPase_AAA_core"/>
</dbReference>
<feature type="compositionally biased region" description="Basic and acidic residues" evidence="1">
    <location>
        <begin position="45"/>
        <end position="70"/>
    </location>
</feature>
<dbReference type="GO" id="GO:0005634">
    <property type="term" value="C:nucleus"/>
    <property type="evidence" value="ECO:0007669"/>
    <property type="project" value="TreeGrafter"/>
</dbReference>
<keyword evidence="4" id="KW-1185">Reference proteome</keyword>
<name>A0A8E2ESA1_9PEZI</name>
<dbReference type="SUPFAM" id="SSF52540">
    <property type="entry name" value="P-loop containing nucleoside triphosphate hydrolases"/>
    <property type="match status" value="1"/>
</dbReference>
<feature type="compositionally biased region" description="Basic and acidic residues" evidence="1">
    <location>
        <begin position="608"/>
        <end position="619"/>
    </location>
</feature>
<feature type="region of interest" description="Disordered" evidence="1">
    <location>
        <begin position="608"/>
        <end position="687"/>
    </location>
</feature>
<feature type="compositionally biased region" description="Basic residues" evidence="1">
    <location>
        <begin position="274"/>
        <end position="283"/>
    </location>
</feature>
<dbReference type="Pfam" id="PF00004">
    <property type="entry name" value="AAA"/>
    <property type="match status" value="1"/>
</dbReference>
<protein>
    <recommendedName>
        <fullName evidence="2">AAA+ ATPase domain-containing protein</fullName>
    </recommendedName>
</protein>
<feature type="compositionally biased region" description="Basic and acidic residues" evidence="1">
    <location>
        <begin position="316"/>
        <end position="327"/>
    </location>
</feature>
<feature type="region of interest" description="Disordered" evidence="1">
    <location>
        <begin position="14"/>
        <end position="89"/>
    </location>
</feature>
<organism evidence="3 4">
    <name type="scientific">Glonium stellatum</name>
    <dbReference type="NCBI Taxonomy" id="574774"/>
    <lineage>
        <taxon>Eukaryota</taxon>
        <taxon>Fungi</taxon>
        <taxon>Dikarya</taxon>
        <taxon>Ascomycota</taxon>
        <taxon>Pezizomycotina</taxon>
        <taxon>Dothideomycetes</taxon>
        <taxon>Pleosporomycetidae</taxon>
        <taxon>Gloniales</taxon>
        <taxon>Gloniaceae</taxon>
        <taxon>Glonium</taxon>
    </lineage>
</organism>
<feature type="region of interest" description="Disordered" evidence="1">
    <location>
        <begin position="169"/>
        <end position="283"/>
    </location>
</feature>
<dbReference type="CDD" id="cd00009">
    <property type="entry name" value="AAA"/>
    <property type="match status" value="1"/>
</dbReference>
<feature type="region of interest" description="Disordered" evidence="1">
    <location>
        <begin position="1238"/>
        <end position="1261"/>
    </location>
</feature>